<dbReference type="Proteomes" id="UP000252707">
    <property type="component" value="Unassembled WGS sequence"/>
</dbReference>
<evidence type="ECO:0000256" key="1">
    <source>
        <dbReference type="SAM" id="SignalP"/>
    </source>
</evidence>
<dbReference type="Gene3D" id="2.60.40.1120">
    <property type="entry name" value="Carboxypeptidase-like, regulatory domain"/>
    <property type="match status" value="1"/>
</dbReference>
<dbReference type="OrthoDB" id="6240410at2"/>
<feature type="chain" id="PRO_5016834567" evidence="1">
    <location>
        <begin position="23"/>
        <end position="138"/>
    </location>
</feature>
<dbReference type="Pfam" id="PF08308">
    <property type="entry name" value="PEGA"/>
    <property type="match status" value="1"/>
</dbReference>
<sequence length="138" mass="15506">MRRVLWIVAAALAGFAPTTASADPGYVYDAPYAPYYYSPYPYYYPWAPPPGIYGPSQGDFGGDQVIPAGRLLLMVDPVSADVYVDGRKLSPRRDLTYQVGLLVGNHTVEVRADGYRTHRQEVDLRPNRRTVLTIRLQR</sequence>
<dbReference type="InterPro" id="IPR013229">
    <property type="entry name" value="PEGA"/>
</dbReference>
<reference evidence="3 4" key="1">
    <citation type="submission" date="2018-07" db="EMBL/GenBank/DDBJ databases">
        <title>Genomic Encyclopedia of Type Strains, Phase IV (KMG-IV): sequencing the most valuable type-strain genomes for metagenomic binning, comparative biology and taxonomic classification.</title>
        <authorList>
            <person name="Goeker M."/>
        </authorList>
    </citation>
    <scope>NUCLEOTIDE SEQUENCE [LARGE SCALE GENOMIC DNA]</scope>
    <source>
        <strain evidence="3 4">DSM 26407</strain>
    </source>
</reference>
<evidence type="ECO:0000313" key="3">
    <source>
        <dbReference type="EMBL" id="RCX31142.1"/>
    </source>
</evidence>
<evidence type="ECO:0000259" key="2">
    <source>
        <dbReference type="Pfam" id="PF08308"/>
    </source>
</evidence>
<comment type="caution">
    <text evidence="3">The sequence shown here is derived from an EMBL/GenBank/DDBJ whole genome shotgun (WGS) entry which is preliminary data.</text>
</comment>
<keyword evidence="4" id="KW-1185">Reference proteome</keyword>
<name>A0A369CAT5_9GAMM</name>
<dbReference type="EMBL" id="QPJY01000003">
    <property type="protein sequence ID" value="RCX31142.1"/>
    <property type="molecule type" value="Genomic_DNA"/>
</dbReference>
<feature type="domain" description="PEGA" evidence="2">
    <location>
        <begin position="76"/>
        <end position="138"/>
    </location>
</feature>
<keyword evidence="1" id="KW-0732">Signal</keyword>
<dbReference type="AlphaFoldDB" id="A0A369CAT5"/>
<accession>A0A369CAT5</accession>
<evidence type="ECO:0000313" key="4">
    <source>
        <dbReference type="Proteomes" id="UP000252707"/>
    </source>
</evidence>
<protein>
    <submittedName>
        <fullName evidence="3">PEGA domain-containing protein</fullName>
    </submittedName>
</protein>
<feature type="signal peptide" evidence="1">
    <location>
        <begin position="1"/>
        <end position="22"/>
    </location>
</feature>
<organism evidence="3 4">
    <name type="scientific">Thioalbus denitrificans</name>
    <dbReference type="NCBI Taxonomy" id="547122"/>
    <lineage>
        <taxon>Bacteria</taxon>
        <taxon>Pseudomonadati</taxon>
        <taxon>Pseudomonadota</taxon>
        <taxon>Gammaproteobacteria</taxon>
        <taxon>Chromatiales</taxon>
        <taxon>Ectothiorhodospiraceae</taxon>
        <taxon>Thioalbus</taxon>
    </lineage>
</organism>
<proteinExistence type="predicted"/>
<gene>
    <name evidence="3" type="ORF">DFQ59_103106</name>
</gene>
<dbReference type="RefSeq" id="WP_114279329.1">
    <property type="nucleotide sequence ID" value="NZ_QPJY01000003.1"/>
</dbReference>